<feature type="domain" description="HTH tetR-type" evidence="3">
    <location>
        <begin position="11"/>
        <end position="71"/>
    </location>
</feature>
<dbReference type="InterPro" id="IPR050624">
    <property type="entry name" value="HTH-type_Tx_Regulator"/>
</dbReference>
<dbReference type="InterPro" id="IPR009057">
    <property type="entry name" value="Homeodomain-like_sf"/>
</dbReference>
<proteinExistence type="predicted"/>
<reference evidence="4" key="1">
    <citation type="submission" date="2022-06" db="EMBL/GenBank/DDBJ databases">
        <title>Isolation of gut microbiota from human fecal samples.</title>
        <authorList>
            <person name="Pamer E.G."/>
            <person name="Barat B."/>
            <person name="Waligurski E."/>
            <person name="Medina S."/>
            <person name="Paddock L."/>
            <person name="Mostad J."/>
        </authorList>
    </citation>
    <scope>NUCLEOTIDE SEQUENCE</scope>
    <source>
        <strain evidence="4">DFI.9.91</strain>
    </source>
</reference>
<dbReference type="EMBL" id="JANFYS010000014">
    <property type="protein sequence ID" value="MCQ4770386.1"/>
    <property type="molecule type" value="Genomic_DNA"/>
</dbReference>
<protein>
    <submittedName>
        <fullName evidence="4">TetR/AcrR family transcriptional regulator</fullName>
    </submittedName>
</protein>
<dbReference type="PANTHER" id="PTHR43479">
    <property type="entry name" value="ACREF/ENVCD OPERON REPRESSOR-RELATED"/>
    <property type="match status" value="1"/>
</dbReference>
<dbReference type="GO" id="GO:0003677">
    <property type="term" value="F:DNA binding"/>
    <property type="evidence" value="ECO:0007669"/>
    <property type="project" value="UniProtKB-UniRule"/>
</dbReference>
<gene>
    <name evidence="4" type="ORF">NE579_07910</name>
</gene>
<dbReference type="PANTHER" id="PTHR43479:SF11">
    <property type="entry name" value="ACREF_ENVCD OPERON REPRESSOR-RELATED"/>
    <property type="match status" value="1"/>
</dbReference>
<name>A0AAW5JPF5_9FIRM</name>
<dbReference type="InterPro" id="IPR001647">
    <property type="entry name" value="HTH_TetR"/>
</dbReference>
<sequence>MPTGTFFRLPEEKQRRLMEAAWEEFVRTSYTEVSINKIIQIAGIPRGSFYQYFEGKEDLFFYLLDDVHRHFIQVFCKLLDRAGGDLFQMHLLAYDDLVQWGDNQDPSMYRCIQFMRVNPGMDFLQTMSKEPEFLPEELYQKIDVRRFREKDRMFVESVFSLTVMSLVSAMVEALTHPGETERQRRRLEERIKILEYGSLDSRPEAARTQQGGIQA</sequence>
<comment type="caution">
    <text evidence="4">The sequence shown here is derived from an EMBL/GenBank/DDBJ whole genome shotgun (WGS) entry which is preliminary data.</text>
</comment>
<accession>A0AAW5JPF5</accession>
<organism evidence="4 5">
    <name type="scientific">Intestinimonas massiliensis</name>
    <name type="common">ex Afouda et al. 2020</name>
    <dbReference type="NCBI Taxonomy" id="1673721"/>
    <lineage>
        <taxon>Bacteria</taxon>
        <taxon>Bacillati</taxon>
        <taxon>Bacillota</taxon>
        <taxon>Clostridia</taxon>
        <taxon>Eubacteriales</taxon>
        <taxon>Intestinimonas</taxon>
    </lineage>
</organism>
<dbReference type="AlphaFoldDB" id="A0AAW5JPF5"/>
<evidence type="ECO:0000256" key="1">
    <source>
        <dbReference type="ARBA" id="ARBA00023125"/>
    </source>
</evidence>
<dbReference type="Pfam" id="PF00440">
    <property type="entry name" value="TetR_N"/>
    <property type="match status" value="1"/>
</dbReference>
<keyword evidence="1 2" id="KW-0238">DNA-binding</keyword>
<evidence type="ECO:0000313" key="5">
    <source>
        <dbReference type="Proteomes" id="UP001204562"/>
    </source>
</evidence>
<dbReference type="PROSITE" id="PS50977">
    <property type="entry name" value="HTH_TETR_2"/>
    <property type="match status" value="1"/>
</dbReference>
<dbReference type="PRINTS" id="PR00455">
    <property type="entry name" value="HTHTETR"/>
</dbReference>
<feature type="DNA-binding region" description="H-T-H motif" evidence="2">
    <location>
        <begin position="34"/>
        <end position="53"/>
    </location>
</feature>
<dbReference type="SUPFAM" id="SSF46689">
    <property type="entry name" value="Homeodomain-like"/>
    <property type="match status" value="1"/>
</dbReference>
<dbReference type="RefSeq" id="WP_256303874.1">
    <property type="nucleotide sequence ID" value="NZ_JANFYS010000014.1"/>
</dbReference>
<evidence type="ECO:0000256" key="2">
    <source>
        <dbReference type="PROSITE-ProRule" id="PRU00335"/>
    </source>
</evidence>
<dbReference type="Gene3D" id="1.10.357.10">
    <property type="entry name" value="Tetracycline Repressor, domain 2"/>
    <property type="match status" value="1"/>
</dbReference>
<dbReference type="Proteomes" id="UP001204562">
    <property type="component" value="Unassembled WGS sequence"/>
</dbReference>
<evidence type="ECO:0000313" key="4">
    <source>
        <dbReference type="EMBL" id="MCQ4770386.1"/>
    </source>
</evidence>
<evidence type="ECO:0000259" key="3">
    <source>
        <dbReference type="PROSITE" id="PS50977"/>
    </source>
</evidence>